<keyword evidence="6 8" id="KW-0675">Receptor</keyword>
<keyword evidence="12" id="KW-1185">Reference proteome</keyword>
<comment type="caution">
    <text evidence="11">The sequence shown here is derived from an EMBL/GenBank/DDBJ whole genome shotgun (WGS) entry which is preliminary data.</text>
</comment>
<feature type="transmembrane region" description="Helical" evidence="9">
    <location>
        <begin position="176"/>
        <end position="195"/>
    </location>
</feature>
<evidence type="ECO:0000256" key="9">
    <source>
        <dbReference type="SAM" id="Phobius"/>
    </source>
</evidence>
<feature type="transmembrane region" description="Helical" evidence="9">
    <location>
        <begin position="92"/>
        <end position="114"/>
    </location>
</feature>
<dbReference type="SUPFAM" id="SSF81321">
    <property type="entry name" value="Family A G protein-coupled receptor-like"/>
    <property type="match status" value="1"/>
</dbReference>
<feature type="transmembrane region" description="Helical" evidence="9">
    <location>
        <begin position="58"/>
        <end position="80"/>
    </location>
</feature>
<feature type="domain" description="G-protein coupled receptors family 1 profile" evidence="10">
    <location>
        <begin position="72"/>
        <end position="495"/>
    </location>
</feature>
<dbReference type="Gene3D" id="1.20.1070.10">
    <property type="entry name" value="Rhodopsin 7-helix transmembrane proteins"/>
    <property type="match status" value="2"/>
</dbReference>
<evidence type="ECO:0000256" key="7">
    <source>
        <dbReference type="ARBA" id="ARBA00023224"/>
    </source>
</evidence>
<evidence type="ECO:0000256" key="3">
    <source>
        <dbReference type="ARBA" id="ARBA00022989"/>
    </source>
</evidence>
<evidence type="ECO:0000256" key="2">
    <source>
        <dbReference type="ARBA" id="ARBA00022692"/>
    </source>
</evidence>
<protein>
    <recommendedName>
        <fullName evidence="10">G-protein coupled receptors family 1 profile domain-containing protein</fullName>
    </recommendedName>
</protein>
<dbReference type="CDD" id="cd00637">
    <property type="entry name" value="7tm_classA_rhodopsin-like"/>
    <property type="match status" value="1"/>
</dbReference>
<keyword evidence="7 8" id="KW-0807">Transducer</keyword>
<gene>
    <name evidence="11" type="ORF">FSP39_009211</name>
</gene>
<sequence>MMNKTISIITLSDSRNGSPYSTYEVYGNNTLAVSTRDDMAYTPEIFSALILRNHLIPAMSYVCLLLLIGIPGNALVCYVYQQKWRKRRKTSTLFILALSWFDLINTLVSLPFEIALMKNFLNFDHPFLCKFSRYITFFMNASSSVVLLGIAVDRFIGIWCSVRTKPFGISRAKGTILLALFIALITCWPALVLFGSQTVMVSGIETKTCGIDNKFMGETLRKYPLIYGMYLMGSNVIVDSVFIIIYSLIGSKIYRRRRFGSSTQTVRAPTSFIFNKKRPSVYSCTSSTFYDEETTSLTSASRNKINFVARLVKEDGMNGSDTTLQRYGSLRRSFKSRCKFPSTHSVPEDEIVNVKLNETNNEKQKFLDVARPIRSASLPNCNMIVHKDKSNGSTKIRTWNFRSLPRTVSNVSHASSTENNAIGRYGRTYHTGKTTFMLFLVTLAYILTFVPYCIIYILRISNDNYYGTLSDVEKNFYQLFLRSYLLSSAINPIIYSFLNTRFRRECFSIIKNIICLVRIRCDRSKSQNK</sequence>
<comment type="similarity">
    <text evidence="8">Belongs to the G-protein coupled receptor 1 family.</text>
</comment>
<feature type="transmembrane region" description="Helical" evidence="9">
    <location>
        <begin position="436"/>
        <end position="459"/>
    </location>
</feature>
<dbReference type="Pfam" id="PF00001">
    <property type="entry name" value="7tm_1"/>
    <property type="match status" value="1"/>
</dbReference>
<dbReference type="EMBL" id="VSWD01000011">
    <property type="protein sequence ID" value="KAK3087690.1"/>
    <property type="molecule type" value="Genomic_DNA"/>
</dbReference>
<dbReference type="GO" id="GO:0005886">
    <property type="term" value="C:plasma membrane"/>
    <property type="evidence" value="ECO:0007669"/>
    <property type="project" value="TreeGrafter"/>
</dbReference>
<dbReference type="PANTHER" id="PTHR24243:SF224">
    <property type="entry name" value="G-PROTEIN COUPLED RECEPTOR 19-RELATED"/>
    <property type="match status" value="1"/>
</dbReference>
<evidence type="ECO:0000256" key="1">
    <source>
        <dbReference type="ARBA" id="ARBA00004141"/>
    </source>
</evidence>
<keyword evidence="2 8" id="KW-0812">Transmembrane</keyword>
<name>A0AA89BUB6_PINIB</name>
<proteinExistence type="inferred from homology"/>
<dbReference type="PANTHER" id="PTHR24243">
    <property type="entry name" value="G-PROTEIN COUPLED RECEPTOR"/>
    <property type="match status" value="1"/>
</dbReference>
<dbReference type="Proteomes" id="UP001186944">
    <property type="component" value="Unassembled WGS sequence"/>
</dbReference>
<evidence type="ECO:0000256" key="8">
    <source>
        <dbReference type="RuleBase" id="RU000688"/>
    </source>
</evidence>
<organism evidence="11 12">
    <name type="scientific">Pinctada imbricata</name>
    <name type="common">Atlantic pearl-oyster</name>
    <name type="synonym">Pinctada martensii</name>
    <dbReference type="NCBI Taxonomy" id="66713"/>
    <lineage>
        <taxon>Eukaryota</taxon>
        <taxon>Metazoa</taxon>
        <taxon>Spiralia</taxon>
        <taxon>Lophotrochozoa</taxon>
        <taxon>Mollusca</taxon>
        <taxon>Bivalvia</taxon>
        <taxon>Autobranchia</taxon>
        <taxon>Pteriomorphia</taxon>
        <taxon>Pterioida</taxon>
        <taxon>Pterioidea</taxon>
        <taxon>Pteriidae</taxon>
        <taxon>Pinctada</taxon>
    </lineage>
</organism>
<feature type="transmembrane region" description="Helical" evidence="9">
    <location>
        <begin position="134"/>
        <end position="156"/>
    </location>
</feature>
<evidence type="ECO:0000313" key="11">
    <source>
        <dbReference type="EMBL" id="KAK3087690.1"/>
    </source>
</evidence>
<dbReference type="PRINTS" id="PR00237">
    <property type="entry name" value="GPCRRHODOPSN"/>
</dbReference>
<feature type="transmembrane region" description="Helical" evidence="9">
    <location>
        <begin position="479"/>
        <end position="498"/>
    </location>
</feature>
<dbReference type="AlphaFoldDB" id="A0AA89BUB6"/>
<dbReference type="InterPro" id="IPR017452">
    <property type="entry name" value="GPCR_Rhodpsn_7TM"/>
</dbReference>
<keyword evidence="5 9" id="KW-0472">Membrane</keyword>
<keyword evidence="4 8" id="KW-0297">G-protein coupled receptor</keyword>
<dbReference type="PROSITE" id="PS50262">
    <property type="entry name" value="G_PROTEIN_RECEP_F1_2"/>
    <property type="match status" value="1"/>
</dbReference>
<reference evidence="11" key="1">
    <citation type="submission" date="2019-08" db="EMBL/GenBank/DDBJ databases">
        <title>The improved chromosome-level genome for the pearl oyster Pinctada fucata martensii using PacBio sequencing and Hi-C.</title>
        <authorList>
            <person name="Zheng Z."/>
        </authorList>
    </citation>
    <scope>NUCLEOTIDE SEQUENCE</scope>
    <source>
        <strain evidence="11">ZZ-2019</strain>
        <tissue evidence="11">Adductor muscle</tissue>
    </source>
</reference>
<keyword evidence="3 9" id="KW-1133">Transmembrane helix</keyword>
<dbReference type="InterPro" id="IPR000276">
    <property type="entry name" value="GPCR_Rhodpsn"/>
</dbReference>
<evidence type="ECO:0000313" key="12">
    <source>
        <dbReference type="Proteomes" id="UP001186944"/>
    </source>
</evidence>
<accession>A0AA89BUB6</accession>
<evidence type="ECO:0000259" key="10">
    <source>
        <dbReference type="PROSITE" id="PS50262"/>
    </source>
</evidence>
<comment type="subcellular location">
    <subcellularLocation>
        <location evidence="1">Membrane</location>
        <topology evidence="1">Multi-pass membrane protein</topology>
    </subcellularLocation>
</comment>
<evidence type="ECO:0000256" key="5">
    <source>
        <dbReference type="ARBA" id="ARBA00023136"/>
    </source>
</evidence>
<feature type="transmembrane region" description="Helical" evidence="9">
    <location>
        <begin position="225"/>
        <end position="249"/>
    </location>
</feature>
<dbReference type="PROSITE" id="PS00237">
    <property type="entry name" value="G_PROTEIN_RECEP_F1_1"/>
    <property type="match status" value="1"/>
</dbReference>
<dbReference type="GO" id="GO:0004930">
    <property type="term" value="F:G protein-coupled receptor activity"/>
    <property type="evidence" value="ECO:0007669"/>
    <property type="project" value="UniProtKB-KW"/>
</dbReference>
<evidence type="ECO:0000256" key="6">
    <source>
        <dbReference type="ARBA" id="ARBA00023170"/>
    </source>
</evidence>
<evidence type="ECO:0000256" key="4">
    <source>
        <dbReference type="ARBA" id="ARBA00023040"/>
    </source>
</evidence>